<protein>
    <recommendedName>
        <fullName evidence="1">ceramidase</fullName>
        <ecNumber evidence="1">3.5.1.23</ecNumber>
    </recommendedName>
</protein>
<dbReference type="Proteomes" id="UP001437256">
    <property type="component" value="Unassembled WGS sequence"/>
</dbReference>
<dbReference type="EMBL" id="JBBXMP010000252">
    <property type="protein sequence ID" value="KAL0059063.1"/>
    <property type="molecule type" value="Genomic_DNA"/>
</dbReference>
<dbReference type="PANTHER" id="PTHR28583:SF1">
    <property type="entry name" value="ACID CERAMIDASE"/>
    <property type="match status" value="1"/>
</dbReference>
<keyword evidence="4" id="KW-1185">Reference proteome</keyword>
<evidence type="ECO:0000259" key="2">
    <source>
        <dbReference type="Pfam" id="PF15508"/>
    </source>
</evidence>
<feature type="domain" description="Acid ceramidase N-terminal" evidence="2">
    <location>
        <begin position="25"/>
        <end position="79"/>
    </location>
</feature>
<organism evidence="3 4">
    <name type="scientific">Marasmius tenuissimus</name>
    <dbReference type="NCBI Taxonomy" id="585030"/>
    <lineage>
        <taxon>Eukaryota</taxon>
        <taxon>Fungi</taxon>
        <taxon>Dikarya</taxon>
        <taxon>Basidiomycota</taxon>
        <taxon>Agaricomycotina</taxon>
        <taxon>Agaricomycetes</taxon>
        <taxon>Agaricomycetidae</taxon>
        <taxon>Agaricales</taxon>
        <taxon>Marasmiineae</taxon>
        <taxon>Marasmiaceae</taxon>
        <taxon>Marasmius</taxon>
    </lineage>
</organism>
<gene>
    <name evidence="3" type="ORF">AAF712_014240</name>
</gene>
<dbReference type="Pfam" id="PF15508">
    <property type="entry name" value="NAAA-beta"/>
    <property type="match status" value="1"/>
</dbReference>
<dbReference type="Gene3D" id="3.60.60.10">
    <property type="entry name" value="Penicillin V Acylase, Chain A"/>
    <property type="match status" value="1"/>
</dbReference>
<name>A0ABR2ZCM3_9AGAR</name>
<dbReference type="EC" id="3.5.1.23" evidence="1"/>
<evidence type="ECO:0000313" key="4">
    <source>
        <dbReference type="Proteomes" id="UP001437256"/>
    </source>
</evidence>
<proteinExistence type="predicted"/>
<evidence type="ECO:0000313" key="3">
    <source>
        <dbReference type="EMBL" id="KAL0059063.1"/>
    </source>
</evidence>
<dbReference type="PANTHER" id="PTHR28583">
    <property type="entry name" value="ACID AMIDASE"/>
    <property type="match status" value="1"/>
</dbReference>
<dbReference type="InterPro" id="IPR029130">
    <property type="entry name" value="Acid_ceramidase_N"/>
</dbReference>
<accession>A0ABR2ZCM3</accession>
<comment type="caution">
    <text evidence="3">The sequence shown here is derived from an EMBL/GenBank/DDBJ whole genome shotgun (WGS) entry which is preliminary data.</text>
</comment>
<reference evidence="3 4" key="1">
    <citation type="submission" date="2024-05" db="EMBL/GenBank/DDBJ databases">
        <title>A draft genome resource for the thread blight pathogen Marasmius tenuissimus strain MS-2.</title>
        <authorList>
            <person name="Yulfo-Soto G.E."/>
            <person name="Baruah I.K."/>
            <person name="Amoako-Attah I."/>
            <person name="Bukari Y."/>
            <person name="Meinhardt L.W."/>
            <person name="Bailey B.A."/>
            <person name="Cohen S.P."/>
        </authorList>
    </citation>
    <scope>NUCLEOTIDE SEQUENCE [LARGE SCALE GENOMIC DNA]</scope>
    <source>
        <strain evidence="3 4">MS-2</strain>
    </source>
</reference>
<evidence type="ECO:0000256" key="1">
    <source>
        <dbReference type="ARBA" id="ARBA00011891"/>
    </source>
</evidence>
<sequence>MPPQLRSQTRKNSRPGIFTIPSNAQPPLYQIDLSLPPKERYKEISCDYKTRLQRISPLYDEILDYTTFPWLFKGIAKLLLRRVYSEEENDEITGISETTGISKHLVVAFNTFLDLLSGCVSGGTRVVDAAGSNGTSGKVVHFRGLDWEMDVLRSLTICVEYIRDGQVVARGVTYAGYVGVLTGVREGLSISLNYRPTPEKSRRFLYLHYLLVVTGKRPTNPSRLREILLSPQPPPSSQQALEAALVKYPSSPCYLTFCTPEEIFVFENGLRKPTTHTSTSFLAVTNHDRHMEAWDEEQWAAFVKSQVRTGNAVRDLVVDSVERKKCMCSLWEKSLGAGSLTVVDIIGWLQRKPLQRMHSLFVCDGSRLSGGGLLWVKTYDEPVNMNAVTEFDVSIDE</sequence>